<evidence type="ECO:0000313" key="3">
    <source>
        <dbReference type="Proteomes" id="UP001459277"/>
    </source>
</evidence>
<organism evidence="2 3">
    <name type="scientific">Lithocarpus litseifolius</name>
    <dbReference type="NCBI Taxonomy" id="425828"/>
    <lineage>
        <taxon>Eukaryota</taxon>
        <taxon>Viridiplantae</taxon>
        <taxon>Streptophyta</taxon>
        <taxon>Embryophyta</taxon>
        <taxon>Tracheophyta</taxon>
        <taxon>Spermatophyta</taxon>
        <taxon>Magnoliopsida</taxon>
        <taxon>eudicotyledons</taxon>
        <taxon>Gunneridae</taxon>
        <taxon>Pentapetalae</taxon>
        <taxon>rosids</taxon>
        <taxon>fabids</taxon>
        <taxon>Fagales</taxon>
        <taxon>Fagaceae</taxon>
        <taxon>Lithocarpus</taxon>
    </lineage>
</organism>
<accession>A0AAW2DXB8</accession>
<evidence type="ECO:0000256" key="1">
    <source>
        <dbReference type="SAM" id="MobiDB-lite"/>
    </source>
</evidence>
<dbReference type="InterPro" id="IPR028919">
    <property type="entry name" value="Viral_movement"/>
</dbReference>
<dbReference type="PANTHER" id="PTHR33054">
    <property type="entry name" value="CCHC-TYPE DOMAIN-CONTAINING PROTEIN"/>
    <property type="match status" value="1"/>
</dbReference>
<comment type="caution">
    <text evidence="2">The sequence shown here is derived from an EMBL/GenBank/DDBJ whole genome shotgun (WGS) entry which is preliminary data.</text>
</comment>
<dbReference type="AlphaFoldDB" id="A0AAW2DXB8"/>
<sequence>MNRLSRSNSSSSLVSRSSSLPEIPQEAGVLNFEDYELSDVDLKIGDWNVPKVPTSEIYKSSWSLKKVFKTDYHVGVKPLIRKGLDCSILIALRDSLYIRFNDSLLGTIESSLSGGPVHFNCFPDFIVHLHDQYVMKALTLNIKTHETLTMQETSQIALIYGVYYKCIRTNMNVQALDKRKMGETILIQTTDVRSKIQVPRSLKWFEVSFPENWTLKNENYPLQIQNPAQNLDLDFVQQLADGTVRLNFDQSRFRTPLDEPSLRFKDKTVVEIVTQKLEELVKKEPVTPSHSKGPQLAALDIHTASSSSSRTSSENEKVMEHLENQFRGIPDGVNALIYTIMKHFVGKPINITSRIYDQLSNLRCQTLGDYQWYEDVFTTRVMHMSNYNSPFWKEKSINGLPRIFGEKLKETLCNTLGVIDYYNLTYGYTSSTIRSEGMKMCRDFKIQSQASKSKAKYEVGNFCTQYGLSPIAPSKRKSKIKGKESPEKLHRKRTASKYFRKQKYSNFKQ</sequence>
<dbReference type="PANTHER" id="PTHR33054:SF9">
    <property type="entry name" value="CCHC-TYPE DOMAIN-CONTAINING PROTEIN"/>
    <property type="match status" value="1"/>
</dbReference>
<feature type="compositionally biased region" description="Basic residues" evidence="1">
    <location>
        <begin position="489"/>
        <end position="503"/>
    </location>
</feature>
<evidence type="ECO:0000313" key="2">
    <source>
        <dbReference type="EMBL" id="KAL0013371.1"/>
    </source>
</evidence>
<dbReference type="EMBL" id="JAZDWU010000001">
    <property type="protein sequence ID" value="KAL0013371.1"/>
    <property type="molecule type" value="Genomic_DNA"/>
</dbReference>
<proteinExistence type="predicted"/>
<keyword evidence="3" id="KW-1185">Reference proteome</keyword>
<protein>
    <submittedName>
        <fullName evidence="2">Uncharacterized protein</fullName>
    </submittedName>
</protein>
<dbReference type="Proteomes" id="UP001459277">
    <property type="component" value="Unassembled WGS sequence"/>
</dbReference>
<dbReference type="Pfam" id="PF01107">
    <property type="entry name" value="MP"/>
    <property type="match status" value="1"/>
</dbReference>
<reference evidence="2 3" key="1">
    <citation type="submission" date="2024-01" db="EMBL/GenBank/DDBJ databases">
        <title>A telomere-to-telomere, gap-free genome of sweet tea (Lithocarpus litseifolius).</title>
        <authorList>
            <person name="Zhou J."/>
        </authorList>
    </citation>
    <scope>NUCLEOTIDE SEQUENCE [LARGE SCALE GENOMIC DNA]</scope>
    <source>
        <strain evidence="2">Zhou-2022a</strain>
        <tissue evidence="2">Leaf</tissue>
    </source>
</reference>
<gene>
    <name evidence="2" type="ORF">SO802_000440</name>
</gene>
<feature type="region of interest" description="Disordered" evidence="1">
    <location>
        <begin position="469"/>
        <end position="509"/>
    </location>
</feature>
<dbReference type="Pfam" id="PF22909">
    <property type="entry name" value="Caulimovir_coat_dom"/>
    <property type="match status" value="1"/>
</dbReference>
<name>A0AAW2DXB8_9ROSI</name>